<evidence type="ECO:0000256" key="1">
    <source>
        <dbReference type="ARBA" id="ARBA00006926"/>
    </source>
</evidence>
<comment type="caution">
    <text evidence="4">The sequence shown here is derived from an EMBL/GenBank/DDBJ whole genome shotgun (WGS) entry which is preliminary data.</text>
</comment>
<evidence type="ECO:0000256" key="3">
    <source>
        <dbReference type="ARBA" id="ARBA00023002"/>
    </source>
</evidence>
<evidence type="ECO:0000256" key="2">
    <source>
        <dbReference type="ARBA" id="ARBA00022559"/>
    </source>
</evidence>
<dbReference type="InterPro" id="IPR000889">
    <property type="entry name" value="Glutathione_peroxidase"/>
</dbReference>
<keyword evidence="3" id="KW-0560">Oxidoreductase</keyword>
<dbReference type="GO" id="GO:0004601">
    <property type="term" value="F:peroxidase activity"/>
    <property type="evidence" value="ECO:0007669"/>
    <property type="project" value="UniProtKB-KW"/>
</dbReference>
<dbReference type="GO" id="GO:0006979">
    <property type="term" value="P:response to oxidative stress"/>
    <property type="evidence" value="ECO:0007669"/>
    <property type="project" value="InterPro"/>
</dbReference>
<dbReference type="PROSITE" id="PS51355">
    <property type="entry name" value="GLUTATHIONE_PEROXID_3"/>
    <property type="match status" value="1"/>
</dbReference>
<dbReference type="OMA" id="FNGQFTH"/>
<dbReference type="PANTHER" id="PTHR11592">
    <property type="entry name" value="GLUTATHIONE PEROXIDASE"/>
    <property type="match status" value="1"/>
</dbReference>
<comment type="similarity">
    <text evidence="1">Belongs to the glutathione peroxidase family.</text>
</comment>
<dbReference type="AlphaFoldDB" id="A0A8S1Q4U0"/>
<gene>
    <name evidence="4" type="ORF">PPRIM_AZ9-3.1.T1410108</name>
</gene>
<accession>A0A8S1Q4U0</accession>
<protein>
    <submittedName>
        <fullName evidence="4">Uncharacterized protein</fullName>
    </submittedName>
</protein>
<dbReference type="Proteomes" id="UP000688137">
    <property type="component" value="Unassembled WGS sequence"/>
</dbReference>
<proteinExistence type="inferred from homology"/>
<dbReference type="EMBL" id="CAJJDM010000145">
    <property type="protein sequence ID" value="CAD8109680.1"/>
    <property type="molecule type" value="Genomic_DNA"/>
</dbReference>
<keyword evidence="2" id="KW-0575">Peroxidase</keyword>
<organism evidence="4 5">
    <name type="scientific">Paramecium primaurelia</name>
    <dbReference type="NCBI Taxonomy" id="5886"/>
    <lineage>
        <taxon>Eukaryota</taxon>
        <taxon>Sar</taxon>
        <taxon>Alveolata</taxon>
        <taxon>Ciliophora</taxon>
        <taxon>Intramacronucleata</taxon>
        <taxon>Oligohymenophorea</taxon>
        <taxon>Peniculida</taxon>
        <taxon>Parameciidae</taxon>
        <taxon>Paramecium</taxon>
    </lineage>
</organism>
<evidence type="ECO:0000313" key="4">
    <source>
        <dbReference type="EMBL" id="CAD8109680.1"/>
    </source>
</evidence>
<evidence type="ECO:0000313" key="5">
    <source>
        <dbReference type="Proteomes" id="UP000688137"/>
    </source>
</evidence>
<keyword evidence="5" id="KW-1185">Reference proteome</keyword>
<name>A0A8S1Q4U0_PARPR</name>
<sequence length="157" mass="18386">MGNSGIRKLWFLDSPVETPFKSIHEINVININKSEESLSQYKGQKVVIVNVAIDSPELNEQLNYLKSLPYQVLLFPQCDHKFTYQQIADKLQGFKVFQKVEFNGQFTHPLYKFLKRQTPQLYDEKLANGRKINQDFCKFLISEEGLPIKYLLQNEKL</sequence>
<dbReference type="PANTHER" id="PTHR11592:SF78">
    <property type="entry name" value="GLUTATHIONE PEROXIDASE"/>
    <property type="match status" value="1"/>
</dbReference>
<dbReference type="Pfam" id="PF00255">
    <property type="entry name" value="GSHPx"/>
    <property type="match status" value="1"/>
</dbReference>
<reference evidence="4" key="1">
    <citation type="submission" date="2021-01" db="EMBL/GenBank/DDBJ databases">
        <authorList>
            <consortium name="Genoscope - CEA"/>
            <person name="William W."/>
        </authorList>
    </citation>
    <scope>NUCLEOTIDE SEQUENCE</scope>
</reference>